<dbReference type="AlphaFoldDB" id="A0A0K6GKE8"/>
<organism evidence="1 2">
    <name type="scientific">Anoxybacillus suryakundensis</name>
    <dbReference type="NCBI Taxonomy" id="1325335"/>
    <lineage>
        <taxon>Bacteria</taxon>
        <taxon>Bacillati</taxon>
        <taxon>Bacillota</taxon>
        <taxon>Bacilli</taxon>
        <taxon>Bacillales</taxon>
        <taxon>Anoxybacillaceae</taxon>
        <taxon>Anoxybacillus</taxon>
    </lineage>
</organism>
<sequence>MKNKQAGKTIPIPSDILKEEFGQEQGDINAHKVMELIEEAKKEKKNE</sequence>
<dbReference type="RefSeq" id="WP_167338084.1">
    <property type="nucleotide sequence ID" value="NZ_BAABDZ010000031.1"/>
</dbReference>
<protein>
    <submittedName>
        <fullName evidence="1">Uncharacterized protein</fullName>
    </submittedName>
</protein>
<gene>
    <name evidence="1" type="ORF">Ga0061060_102179</name>
</gene>
<evidence type="ECO:0000313" key="1">
    <source>
        <dbReference type="EMBL" id="CUA79107.1"/>
    </source>
</evidence>
<dbReference type="Proteomes" id="UP000182738">
    <property type="component" value="Unassembled WGS sequence"/>
</dbReference>
<accession>A0A0K6GKE8</accession>
<dbReference type="EMBL" id="CYGZ01000002">
    <property type="protein sequence ID" value="CUA79107.1"/>
    <property type="molecule type" value="Genomic_DNA"/>
</dbReference>
<keyword evidence="2" id="KW-1185">Reference proteome</keyword>
<name>A0A0K6GKE8_9BACL</name>
<evidence type="ECO:0000313" key="2">
    <source>
        <dbReference type="Proteomes" id="UP000182738"/>
    </source>
</evidence>
<dbReference type="STRING" id="1325335.GCA_001418025_00411"/>
<reference evidence="2" key="1">
    <citation type="submission" date="2015-08" db="EMBL/GenBank/DDBJ databases">
        <authorList>
            <person name="Varghese N."/>
        </authorList>
    </citation>
    <scope>NUCLEOTIDE SEQUENCE [LARGE SCALE GENOMIC DNA]</scope>
    <source>
        <strain evidence="2">DSM 27374</strain>
    </source>
</reference>
<proteinExistence type="predicted"/>